<evidence type="ECO:0000256" key="1">
    <source>
        <dbReference type="ARBA" id="ARBA00006734"/>
    </source>
</evidence>
<dbReference type="GO" id="GO:0097354">
    <property type="term" value="P:prenylation"/>
    <property type="evidence" value="ECO:0007669"/>
    <property type="project" value="UniProtKB-UniRule"/>
</dbReference>
<dbReference type="Pfam" id="PF01239">
    <property type="entry name" value="PPTA"/>
    <property type="match status" value="5"/>
</dbReference>
<dbReference type="PANTHER" id="PTHR11129">
    <property type="entry name" value="PROTEIN FARNESYLTRANSFERASE ALPHA SUBUNIT/RAB GERANYLGERANYL TRANSFERASE ALPHA SUBUNIT"/>
    <property type="match status" value="1"/>
</dbReference>
<evidence type="ECO:0000313" key="9">
    <source>
        <dbReference type="Proteomes" id="UP000557566"/>
    </source>
</evidence>
<dbReference type="EMBL" id="JAAVMX010000006">
    <property type="protein sequence ID" value="KAF4507073.1"/>
    <property type="molecule type" value="Genomic_DNA"/>
</dbReference>
<comment type="catalytic activity">
    <reaction evidence="5 6">
        <text>geranylgeranyl diphosphate + L-cysteinyl-[protein] = S-geranylgeranyl-L-cysteinyl-[protein] + diphosphate</text>
        <dbReference type="Rhea" id="RHEA:21240"/>
        <dbReference type="Rhea" id="RHEA-COMP:10131"/>
        <dbReference type="Rhea" id="RHEA-COMP:11537"/>
        <dbReference type="ChEBI" id="CHEBI:29950"/>
        <dbReference type="ChEBI" id="CHEBI:33019"/>
        <dbReference type="ChEBI" id="CHEBI:57533"/>
        <dbReference type="ChEBI" id="CHEBI:86021"/>
        <dbReference type="EC" id="2.5.1.60"/>
    </reaction>
</comment>
<keyword evidence="4" id="KW-0677">Repeat</keyword>
<protein>
    <recommendedName>
        <fullName evidence="6">Geranylgeranyl transferase type-2 subunit alpha</fullName>
        <ecNumber evidence="6">2.5.1.60</ecNumber>
    </recommendedName>
    <alternativeName>
        <fullName evidence="6">Geranylgeranyl transferase type II subunit alpha</fullName>
    </alternativeName>
</protein>
<dbReference type="OrthoDB" id="1658at2759"/>
<sequence length="389" mass="44985">MASHGVARSARAPRTKEQREQDIERIRKYRAMEDQVRSRVAEKQLDRDTFLLTSQLLRLNPEYYTVWNVRRRCLMSWLFSGASSDPPPSSAAETRSSPTPKEPNAGNPTSKPRVGHGSETPQEQIEDVIRSDLGFTVPLLVEYPKCYWIWKYRLWILDQATNKLSIDAARAIWDAELGLVSKMLIKDRRNFHAWGYRRHVVSQLESAVLAGRSAVESEFEYTTKAIHEDLSNFSAWHNRSHLIPRLLLERGSESASREKFLDAELGLVREALNVGPEDQSLWYYHHYLCSNVIESSGSRAIVPHMPAADRKRYILVELVNLRELAEDFNKVKWIYEALIEYTLAISQLDSRSTTSEEKTEVAQWLAELRELDRKRNGRWDDLETKLALT</sequence>
<dbReference type="PANTHER" id="PTHR11129:SF2">
    <property type="entry name" value="GERANYLGERANYL TRANSFERASE TYPE-2 SUBUNIT ALPHA"/>
    <property type="match status" value="1"/>
</dbReference>
<dbReference type="InterPro" id="IPR002088">
    <property type="entry name" value="Prenyl_trans_a"/>
</dbReference>
<dbReference type="EC" id="2.5.1.60" evidence="6"/>
<dbReference type="Proteomes" id="UP000557566">
    <property type="component" value="Unassembled WGS sequence"/>
</dbReference>
<feature type="region of interest" description="Disordered" evidence="7">
    <location>
        <begin position="83"/>
        <end position="122"/>
    </location>
</feature>
<keyword evidence="3 6" id="KW-0808">Transferase</keyword>
<comment type="function">
    <text evidence="6">Catalyzes the transfer of a geranyl-geranyl moiety from geranyl-geranyl pyrophosphate to cysteines occuring in specific C-terminal amino acid sequences.</text>
</comment>
<keyword evidence="2 6" id="KW-0637">Prenyltransferase</keyword>
<evidence type="ECO:0000256" key="5">
    <source>
        <dbReference type="ARBA" id="ARBA00047658"/>
    </source>
</evidence>
<evidence type="ECO:0000256" key="2">
    <source>
        <dbReference type="ARBA" id="ARBA00022602"/>
    </source>
</evidence>
<comment type="caution">
    <text evidence="8">The sequence shown here is derived from an EMBL/GenBank/DDBJ whole genome shotgun (WGS) entry which is preliminary data.</text>
</comment>
<proteinExistence type="inferred from homology"/>
<gene>
    <name evidence="8" type="ORF">G6O67_005748</name>
</gene>
<evidence type="ECO:0000313" key="8">
    <source>
        <dbReference type="EMBL" id="KAF4507073.1"/>
    </source>
</evidence>
<evidence type="ECO:0000256" key="7">
    <source>
        <dbReference type="SAM" id="MobiDB-lite"/>
    </source>
</evidence>
<accession>A0A8H4LX05</accession>
<dbReference type="GO" id="GO:0004663">
    <property type="term" value="F:Rab geranylgeranyltransferase activity"/>
    <property type="evidence" value="ECO:0007669"/>
    <property type="project" value="UniProtKB-UniRule"/>
</dbReference>
<dbReference type="Gene3D" id="1.25.40.120">
    <property type="entry name" value="Protein prenylyltransferase"/>
    <property type="match status" value="1"/>
</dbReference>
<feature type="region of interest" description="Disordered" evidence="7">
    <location>
        <begin position="1"/>
        <end position="22"/>
    </location>
</feature>
<dbReference type="AlphaFoldDB" id="A0A8H4LX05"/>
<dbReference type="SUPFAM" id="SSF48439">
    <property type="entry name" value="Protein prenylyltransferase"/>
    <property type="match status" value="1"/>
</dbReference>
<keyword evidence="9" id="KW-1185">Reference proteome</keyword>
<evidence type="ECO:0000256" key="4">
    <source>
        <dbReference type="ARBA" id="ARBA00022737"/>
    </source>
</evidence>
<dbReference type="PROSITE" id="PS51147">
    <property type="entry name" value="PFTA"/>
    <property type="match status" value="3"/>
</dbReference>
<evidence type="ECO:0000256" key="3">
    <source>
        <dbReference type="ARBA" id="ARBA00022679"/>
    </source>
</evidence>
<dbReference type="GO" id="GO:0005968">
    <property type="term" value="C:Rab-protein geranylgeranyltransferase complex"/>
    <property type="evidence" value="ECO:0007669"/>
    <property type="project" value="TreeGrafter"/>
</dbReference>
<name>A0A8H4LX05_9HYPO</name>
<evidence type="ECO:0000256" key="6">
    <source>
        <dbReference type="RuleBase" id="RU367120"/>
    </source>
</evidence>
<organism evidence="8 9">
    <name type="scientific">Ophiocordyceps sinensis</name>
    <dbReference type="NCBI Taxonomy" id="72228"/>
    <lineage>
        <taxon>Eukaryota</taxon>
        <taxon>Fungi</taxon>
        <taxon>Dikarya</taxon>
        <taxon>Ascomycota</taxon>
        <taxon>Pezizomycotina</taxon>
        <taxon>Sordariomycetes</taxon>
        <taxon>Hypocreomycetidae</taxon>
        <taxon>Hypocreales</taxon>
        <taxon>Ophiocordycipitaceae</taxon>
        <taxon>Ophiocordyceps</taxon>
    </lineage>
</organism>
<reference evidence="8 9" key="1">
    <citation type="journal article" date="2020" name="Genome Biol. Evol.">
        <title>A new high-quality draft genome assembly of the Chinese cordyceps Ophiocordyceps sinensis.</title>
        <authorList>
            <person name="Shu R."/>
            <person name="Zhang J."/>
            <person name="Meng Q."/>
            <person name="Zhang H."/>
            <person name="Zhou G."/>
            <person name="Li M."/>
            <person name="Wu P."/>
            <person name="Zhao Y."/>
            <person name="Chen C."/>
            <person name="Qin Q."/>
        </authorList>
    </citation>
    <scope>NUCLEOTIDE SEQUENCE [LARGE SCALE GENOMIC DNA]</scope>
    <source>
        <strain evidence="8 9">IOZ07</strain>
    </source>
</reference>
<comment type="similarity">
    <text evidence="1 6">Belongs to the protein prenyltransferase subunit alpha family.</text>
</comment>